<feature type="compositionally biased region" description="Basic and acidic residues" evidence="1">
    <location>
        <begin position="85"/>
        <end position="94"/>
    </location>
</feature>
<protein>
    <submittedName>
        <fullName evidence="2">Uncharacterized protein</fullName>
    </submittedName>
</protein>
<evidence type="ECO:0000313" key="3">
    <source>
        <dbReference type="Proteomes" id="UP001642484"/>
    </source>
</evidence>
<reference evidence="2 3" key="1">
    <citation type="submission" date="2024-02" db="EMBL/GenBank/DDBJ databases">
        <authorList>
            <person name="Chen Y."/>
            <person name="Shah S."/>
            <person name="Dougan E. K."/>
            <person name="Thang M."/>
            <person name="Chan C."/>
        </authorList>
    </citation>
    <scope>NUCLEOTIDE SEQUENCE [LARGE SCALE GENOMIC DNA]</scope>
</reference>
<feature type="compositionally biased region" description="Pro residues" evidence="1">
    <location>
        <begin position="34"/>
        <end position="46"/>
    </location>
</feature>
<dbReference type="Proteomes" id="UP001642484">
    <property type="component" value="Unassembled WGS sequence"/>
</dbReference>
<evidence type="ECO:0000313" key="2">
    <source>
        <dbReference type="EMBL" id="CAK9017270.1"/>
    </source>
</evidence>
<feature type="region of interest" description="Disordered" evidence="1">
    <location>
        <begin position="1"/>
        <end position="149"/>
    </location>
</feature>
<evidence type="ECO:0000256" key="1">
    <source>
        <dbReference type="SAM" id="MobiDB-lite"/>
    </source>
</evidence>
<feature type="compositionally biased region" description="Acidic residues" evidence="1">
    <location>
        <begin position="52"/>
        <end position="61"/>
    </location>
</feature>
<accession>A0ABP0JSM4</accession>
<comment type="caution">
    <text evidence="2">The sequence shown here is derived from an EMBL/GenBank/DDBJ whole genome shotgun (WGS) entry which is preliminary data.</text>
</comment>
<organism evidence="2 3">
    <name type="scientific">Durusdinium trenchii</name>
    <dbReference type="NCBI Taxonomy" id="1381693"/>
    <lineage>
        <taxon>Eukaryota</taxon>
        <taxon>Sar</taxon>
        <taxon>Alveolata</taxon>
        <taxon>Dinophyceae</taxon>
        <taxon>Suessiales</taxon>
        <taxon>Symbiodiniaceae</taxon>
        <taxon>Durusdinium</taxon>
    </lineage>
</organism>
<keyword evidence="3" id="KW-1185">Reference proteome</keyword>
<proteinExistence type="predicted"/>
<dbReference type="EMBL" id="CAXAMN010006335">
    <property type="protein sequence ID" value="CAK9017270.1"/>
    <property type="molecule type" value="Genomic_DNA"/>
</dbReference>
<gene>
    <name evidence="2" type="ORF">CCMP2556_LOCUS12813</name>
</gene>
<feature type="compositionally biased region" description="Basic residues" evidence="1">
    <location>
        <begin position="124"/>
        <end position="137"/>
    </location>
</feature>
<sequence length="199" mass="21588">MPTALNQAPPVKAPKEPPVEPAKAKTPVKASPRKVPPAPTPAPTNPVPSAVDLDEDFDDADLMAGRAARRVKPAPPDPAEPDEGTEVHGGTDRSTKKRSKSTTPSRASEEREGRSLQCEWKAQERRKKKKKTHKKHGKPPDHSNNVKLPAFDGVQKHYREYRGAVKRYAELVGNSGTGLLAVHLKLTGEALEIAKNLSA</sequence>
<name>A0ABP0JSM4_9DINO</name>